<accession>A0ABR4N898</accession>
<evidence type="ECO:0000313" key="2">
    <source>
        <dbReference type="EMBL" id="KAL2915748.1"/>
    </source>
</evidence>
<protein>
    <recommendedName>
        <fullName evidence="4">Pentatricopeptide repeat domain-containing protein</fullName>
    </recommendedName>
</protein>
<dbReference type="EMBL" id="JADGIZ020000021">
    <property type="protein sequence ID" value="KAL2915748.1"/>
    <property type="molecule type" value="Genomic_DNA"/>
</dbReference>
<feature type="region of interest" description="Disordered" evidence="1">
    <location>
        <begin position="625"/>
        <end position="645"/>
    </location>
</feature>
<evidence type="ECO:0000313" key="3">
    <source>
        <dbReference type="Proteomes" id="UP001527925"/>
    </source>
</evidence>
<comment type="caution">
    <text evidence="2">The sequence shown here is derived from an EMBL/GenBank/DDBJ whole genome shotgun (WGS) entry which is preliminary data.</text>
</comment>
<dbReference type="Proteomes" id="UP001527925">
    <property type="component" value="Unassembled WGS sequence"/>
</dbReference>
<reference evidence="2 3" key="1">
    <citation type="submission" date="2023-09" db="EMBL/GenBank/DDBJ databases">
        <title>Pangenome analysis of Batrachochytrium dendrobatidis and related Chytrids.</title>
        <authorList>
            <person name="Yacoub M.N."/>
            <person name="Stajich J.E."/>
            <person name="James T.Y."/>
        </authorList>
    </citation>
    <scope>NUCLEOTIDE SEQUENCE [LARGE SCALE GENOMIC DNA]</scope>
    <source>
        <strain evidence="2 3">JEL0888</strain>
    </source>
</reference>
<evidence type="ECO:0000256" key="1">
    <source>
        <dbReference type="SAM" id="MobiDB-lite"/>
    </source>
</evidence>
<gene>
    <name evidence="2" type="ORF">HK105_204694</name>
</gene>
<organism evidence="2 3">
    <name type="scientific">Polyrhizophydium stewartii</name>
    <dbReference type="NCBI Taxonomy" id="2732419"/>
    <lineage>
        <taxon>Eukaryota</taxon>
        <taxon>Fungi</taxon>
        <taxon>Fungi incertae sedis</taxon>
        <taxon>Chytridiomycota</taxon>
        <taxon>Chytridiomycota incertae sedis</taxon>
        <taxon>Chytridiomycetes</taxon>
        <taxon>Rhizophydiales</taxon>
        <taxon>Rhizophydiales incertae sedis</taxon>
        <taxon>Polyrhizophydium</taxon>
    </lineage>
</organism>
<sequence>MVPIKSMIECIRHNPDQIALLPHEAVWAMFENLRAQKATSELLRDDWHRLLCRIVHLDEPLTTHVPSGRPKQAFEMLLEMKKCGIVPDGLVNACLLRVARSSHNLLSTILQQLARDKDAFKASFHVRTAARKSQGARTSAAVAEEFPLSNKTVQTMLAIILHGHRSPTKLISMAYDLWSIVIDSPLVLTYDSYLGFLEAFALKGDRTKVSAIHKYLTVVRKQKLLQQQQRGGSFEDPWPLRVYEDLIAAHLKLGNYASARRLMNSLIECGNIPRRHTMHLHMQALDALGDHSAIVAADVLLRKHAIPFDTEICSVLLRSALAQENPAFRVQKLWERIKAQWDDQEARLNALPRDRQLDLVRDLQEINPRDSRRLLQSTAFVALLEAVSSIGTLSQVNTLFGQLVQAKTAESARKNAANNLPATSEEMIDALYLKDLWTLPRVRIQRHSCADARLVDRINAQKHALQHIRAFIPPLPSRAAVAALISHLSARRDSAAIRRLFEQHALAPSRMIILWGRKLAFSAKKLHDLAGESIARINLLEQELANEKSRLRGPDPQSDQPQESKPERESPEAGLHMIAYRRELFDLRRTVSWAAREIKKGVQLQTGKDGPLKILYEALDHSWREAAEGSRRPPPDCNKAFPPTEEEQSQMLIELERMLTDFEQRERSVALSLNLPGLATRSLRRSVRARTKAGTAQNDAENGDDGSDEAKVGDLAGSNKKTSPRRGSRSFESFWGTDQ</sequence>
<feature type="region of interest" description="Disordered" evidence="1">
    <location>
        <begin position="546"/>
        <end position="573"/>
    </location>
</feature>
<feature type="compositionally biased region" description="Basic and acidic residues" evidence="1">
    <location>
        <begin position="625"/>
        <end position="634"/>
    </location>
</feature>
<evidence type="ECO:0008006" key="4">
    <source>
        <dbReference type="Google" id="ProtNLM"/>
    </source>
</evidence>
<name>A0ABR4N898_9FUNG</name>
<proteinExistence type="predicted"/>
<feature type="region of interest" description="Disordered" evidence="1">
    <location>
        <begin position="685"/>
        <end position="739"/>
    </location>
</feature>
<feature type="compositionally biased region" description="Basic and acidic residues" evidence="1">
    <location>
        <begin position="562"/>
        <end position="571"/>
    </location>
</feature>
<keyword evidence="3" id="KW-1185">Reference proteome</keyword>